<proteinExistence type="predicted"/>
<protein>
    <submittedName>
        <fullName evidence="1">Putative TNF receptor associated factor protein</fullName>
    </submittedName>
</protein>
<dbReference type="KEGG" id="vg:32878326"/>
<accession>A0A1X9T510</accession>
<organism evidence="1">
    <name type="scientific">Ranid herpesvirus 3</name>
    <dbReference type="NCBI Taxonomy" id="1987509"/>
    <lineage>
        <taxon>Viruses</taxon>
        <taxon>Duplodnaviria</taxon>
        <taxon>Heunggongvirae</taxon>
        <taxon>Peploviricota</taxon>
        <taxon>Herviviricetes</taxon>
        <taxon>Herpesvirales</taxon>
        <taxon>Alloherpesviridae</taxon>
        <taxon>Batravirus</taxon>
        <taxon>Batravirus ranidallo3</taxon>
    </lineage>
</organism>
<dbReference type="EMBL" id="KX832224">
    <property type="protein sequence ID" value="ARR28806.1"/>
    <property type="molecule type" value="Genomic_DNA"/>
</dbReference>
<dbReference type="RefSeq" id="YP_009362315.1">
    <property type="nucleotide sequence ID" value="NC_034618.1"/>
</dbReference>
<reference evidence="1" key="1">
    <citation type="journal article" date="2017" name="Vet. Pathol.">
        <title>Ranid Herpesvirus 3 and Proliferative Dermatitis in Free-Ranging Wild Common Frogs (Rana Temporaria).</title>
        <authorList>
            <person name="Origgi F.C."/>
            <person name="Schmidt B.R."/>
            <person name="Lohmann P."/>
            <person name="Otten P."/>
            <person name="Akdesir E."/>
            <person name="Gaschen V."/>
            <person name="Aguilar-Bultet L."/>
            <person name="Wahli T."/>
            <person name="Sattler U."/>
            <person name="Stoffel M.H."/>
        </authorList>
    </citation>
    <scope>NUCLEOTIDE SEQUENCE [LARGE SCALE GENOMIC DNA]</scope>
    <source>
        <strain evidence="1">FO1_2015</strain>
    </source>
</reference>
<name>A0A1X9T510_9VIRU</name>
<evidence type="ECO:0000313" key="1">
    <source>
        <dbReference type="EMBL" id="ARR28806.1"/>
    </source>
</evidence>
<dbReference type="GeneID" id="32878326"/>
<sequence>MQSLSLAAKGSFHDHLGSEVLELSHRGGGHAATRIKARRTHLTQSPQACTPQQPVTQNNNLHHQVRHHPLALIKSPPLSKQFPVNLPFRPLTVKLIETFI</sequence>
<keyword evidence="2" id="KW-1185">Reference proteome</keyword>
<dbReference type="Proteomes" id="UP000203507">
    <property type="component" value="Segment"/>
</dbReference>
<keyword evidence="1" id="KW-0675">Receptor</keyword>
<evidence type="ECO:0000313" key="2">
    <source>
        <dbReference type="Proteomes" id="UP000203507"/>
    </source>
</evidence>